<dbReference type="Gene3D" id="6.20.370.70">
    <property type="match status" value="1"/>
</dbReference>
<evidence type="ECO:0000256" key="2">
    <source>
        <dbReference type="ARBA" id="ARBA00022980"/>
    </source>
</evidence>
<dbReference type="GO" id="GO:0003735">
    <property type="term" value="F:structural constituent of ribosome"/>
    <property type="evidence" value="ECO:0007669"/>
    <property type="project" value="InterPro"/>
</dbReference>
<dbReference type="PANTHER" id="PTHR10759">
    <property type="entry name" value="60S RIBOSOMAL PROTEIN L34"/>
    <property type="match status" value="1"/>
</dbReference>
<keyword evidence="2 4" id="KW-0689">Ribosomal protein</keyword>
<dbReference type="Proteomes" id="UP000292282">
    <property type="component" value="Unassembled WGS sequence"/>
</dbReference>
<dbReference type="VEuPathDB" id="MicrosporidiaDB:CWI38_0143p0010"/>
<name>A0A4V2JY76_9MICR</name>
<proteinExistence type="inferred from homology"/>
<protein>
    <submittedName>
        <fullName evidence="4">Ribosomal protein L34</fullName>
    </submittedName>
</protein>
<keyword evidence="5" id="KW-1185">Reference proteome</keyword>
<dbReference type="EMBL" id="PITK01000143">
    <property type="protein sequence ID" value="TBU20043.1"/>
    <property type="molecule type" value="Genomic_DNA"/>
</dbReference>
<dbReference type="InterPro" id="IPR038562">
    <property type="entry name" value="Ribosomal_eL34_C_sf"/>
</dbReference>
<evidence type="ECO:0000256" key="1">
    <source>
        <dbReference type="ARBA" id="ARBA00009875"/>
    </source>
</evidence>
<comment type="caution">
    <text evidence="4">The sequence shown here is derived from an EMBL/GenBank/DDBJ whole genome shotgun (WGS) entry which is preliminary data.</text>
</comment>
<dbReference type="GO" id="GO:0006412">
    <property type="term" value="P:translation"/>
    <property type="evidence" value="ECO:0007669"/>
    <property type="project" value="InterPro"/>
</dbReference>
<comment type="similarity">
    <text evidence="1">Belongs to the eukaryotic ribosomal protein eL34 family.</text>
</comment>
<dbReference type="Pfam" id="PF01199">
    <property type="entry name" value="Ribosomal_L34e"/>
    <property type="match status" value="1"/>
</dbReference>
<dbReference type="GO" id="GO:1990904">
    <property type="term" value="C:ribonucleoprotein complex"/>
    <property type="evidence" value="ECO:0007669"/>
    <property type="project" value="UniProtKB-KW"/>
</dbReference>
<evidence type="ECO:0000256" key="3">
    <source>
        <dbReference type="ARBA" id="ARBA00023274"/>
    </source>
</evidence>
<dbReference type="PRINTS" id="PR01250">
    <property type="entry name" value="RIBOSOMALL34"/>
</dbReference>
<evidence type="ECO:0000313" key="5">
    <source>
        <dbReference type="Proteomes" id="UP000292282"/>
    </source>
</evidence>
<dbReference type="Gene3D" id="6.20.340.10">
    <property type="match status" value="1"/>
</dbReference>
<dbReference type="GO" id="GO:0005840">
    <property type="term" value="C:ribosome"/>
    <property type="evidence" value="ECO:0007669"/>
    <property type="project" value="UniProtKB-KW"/>
</dbReference>
<sequence length="106" mass="12231">MFDRLSRRGRHSYKTRSNVLKLVRTRVSKKLKYIHCKKKGTSQKCGICKQALHGVARRRPADFSRLKKSRRTVSRTYGGVWCACCLEKRIVDTFLNNEETVAQGTA</sequence>
<dbReference type="AlphaFoldDB" id="A0A4V2JY76"/>
<gene>
    <name evidence="4" type="ORF">CWI38_0143p0010</name>
</gene>
<reference evidence="4 5" key="1">
    <citation type="submission" date="2017-12" db="EMBL/GenBank/DDBJ databases">
        <authorList>
            <person name="Pombert J.-F."/>
            <person name="Haag K.L."/>
            <person name="Ebert D."/>
        </authorList>
    </citation>
    <scope>NUCLEOTIDE SEQUENCE [LARGE SCALE GENOMIC DNA]</scope>
    <source>
        <strain evidence="4">IL-G-3</strain>
    </source>
</reference>
<accession>A0A4V2JY76</accession>
<organism evidence="4 5">
    <name type="scientific">Hamiltosporidium tvaerminnensis</name>
    <dbReference type="NCBI Taxonomy" id="1176355"/>
    <lineage>
        <taxon>Eukaryota</taxon>
        <taxon>Fungi</taxon>
        <taxon>Fungi incertae sedis</taxon>
        <taxon>Microsporidia</taxon>
        <taxon>Dubosqiidae</taxon>
        <taxon>Hamiltosporidium</taxon>
    </lineage>
</organism>
<keyword evidence="3" id="KW-0687">Ribonucleoprotein</keyword>
<dbReference type="InterPro" id="IPR008195">
    <property type="entry name" value="Ribosomal_eL34"/>
</dbReference>
<dbReference type="OrthoDB" id="277449at2759"/>
<dbReference type="STRING" id="1176355.A0A4V2JY76"/>
<evidence type="ECO:0000313" key="4">
    <source>
        <dbReference type="EMBL" id="TBU20043.1"/>
    </source>
</evidence>